<evidence type="ECO:0000313" key="2">
    <source>
        <dbReference type="EMBL" id="TWG21394.1"/>
    </source>
</evidence>
<feature type="region of interest" description="Disordered" evidence="1">
    <location>
        <begin position="1"/>
        <end position="24"/>
    </location>
</feature>
<evidence type="ECO:0000256" key="1">
    <source>
        <dbReference type="SAM" id="MobiDB-lite"/>
    </source>
</evidence>
<reference evidence="2 3" key="1">
    <citation type="submission" date="2019-06" db="EMBL/GenBank/DDBJ databases">
        <title>Sequencing the genomes of 1000 actinobacteria strains.</title>
        <authorList>
            <person name="Klenk H.-P."/>
        </authorList>
    </citation>
    <scope>NUCLEOTIDE SEQUENCE [LARGE SCALE GENOMIC DNA]</scope>
    <source>
        <strain evidence="2 3">DSM 43866</strain>
    </source>
</reference>
<gene>
    <name evidence="2" type="ORF">FHX34_103932</name>
</gene>
<dbReference type="AlphaFoldDB" id="A0A561WC05"/>
<evidence type="ECO:0000313" key="3">
    <source>
        <dbReference type="Proteomes" id="UP000320239"/>
    </source>
</evidence>
<keyword evidence="3" id="KW-1185">Reference proteome</keyword>
<feature type="compositionally biased region" description="Low complexity" evidence="1">
    <location>
        <begin position="1"/>
        <end position="21"/>
    </location>
</feature>
<dbReference type="EMBL" id="VIWY01000003">
    <property type="protein sequence ID" value="TWG21394.1"/>
    <property type="molecule type" value="Genomic_DNA"/>
</dbReference>
<organism evidence="2 3">
    <name type="scientific">Actinoplanes teichomyceticus</name>
    <dbReference type="NCBI Taxonomy" id="1867"/>
    <lineage>
        <taxon>Bacteria</taxon>
        <taxon>Bacillati</taxon>
        <taxon>Actinomycetota</taxon>
        <taxon>Actinomycetes</taxon>
        <taxon>Micromonosporales</taxon>
        <taxon>Micromonosporaceae</taxon>
        <taxon>Actinoplanes</taxon>
    </lineage>
</organism>
<accession>A0A561WC05</accession>
<name>A0A561WC05_ACTTI</name>
<dbReference type="Proteomes" id="UP000320239">
    <property type="component" value="Unassembled WGS sequence"/>
</dbReference>
<proteinExistence type="predicted"/>
<feature type="region of interest" description="Disordered" evidence="1">
    <location>
        <begin position="51"/>
        <end position="76"/>
    </location>
</feature>
<sequence>MAAATAQAGGGRAATAAACGPARRRYVPDTDPARLAAARAELRHHACAAASAMPGPDGQACRGGLADPRRARFRPA</sequence>
<protein>
    <submittedName>
        <fullName evidence="2">Uncharacterized protein</fullName>
    </submittedName>
</protein>
<comment type="caution">
    <text evidence="2">The sequence shown here is derived from an EMBL/GenBank/DDBJ whole genome shotgun (WGS) entry which is preliminary data.</text>
</comment>